<keyword evidence="6 11" id="KW-1133">Transmembrane helix</keyword>
<evidence type="ECO:0000256" key="3">
    <source>
        <dbReference type="ARBA" id="ARBA00022679"/>
    </source>
</evidence>
<dbReference type="Proteomes" id="UP000822369">
    <property type="component" value="Chromosome 4"/>
</dbReference>
<dbReference type="Gene3D" id="3.40.50.300">
    <property type="entry name" value="P-loop containing nucleotide triphosphate hydrolases"/>
    <property type="match status" value="1"/>
</dbReference>
<evidence type="ECO:0000256" key="5">
    <source>
        <dbReference type="ARBA" id="ARBA00022968"/>
    </source>
</evidence>
<evidence type="ECO:0000313" key="13">
    <source>
        <dbReference type="Proteomes" id="UP000822369"/>
    </source>
</evidence>
<dbReference type="KEGG" id="nfu:107389280"/>
<comment type="similarity">
    <text evidence="2">Belongs to the sulfotransferase 1 family. Gal/GlcNAc/GalNAc subfamily.</text>
</comment>
<comment type="subcellular location">
    <subcellularLocation>
        <location evidence="1">Golgi apparatus membrane</location>
        <topology evidence="1">Single-pass type II membrane protein</topology>
    </subcellularLocation>
</comment>
<accession>A0A9D2YQJ2</accession>
<keyword evidence="9" id="KW-0325">Glycoprotein</keyword>
<keyword evidence="8 11" id="KW-0472">Membrane</keyword>
<evidence type="ECO:0000256" key="6">
    <source>
        <dbReference type="ARBA" id="ARBA00022989"/>
    </source>
</evidence>
<sequence>MSRAFSRGVFFLVILQGAAVVLVCHWFLQLSPCSSPPQRKVHVLLLSSWRSGSSFLGQVFSQHPSVFYLMEPAWHVWTRAERPRARLLRMAVRDCLWSLYQCDFSVMDAYLPENPRVSSLFMWTESQALCSPPACSITANNETQCLQKCDAAGLQTAEKACSSYSHVVIKETRLFELESLFPLLQDPTLDLRIIHLVRDPRAVLRSREESAAYLEFDDAVVLGQKKVDQVQYEVMKEICQSHIRISETAFLNPPSFLGGRYKLVRYEDVVRNPIKEASDLYDFVGLEMTEKVGEWIYRKTRGRRKGTWKDAFQIISRDATQVSEAWGTMLPHSKVSLIQEVCKEAMWLLGYRKVDSEKQQKTLDLDLLDPLDPHKNQRNT</sequence>
<gene>
    <name evidence="12" type="ORF">G4P62_013162</name>
</gene>
<dbReference type="AlphaFoldDB" id="A0A9D2YQJ2"/>
<evidence type="ECO:0000256" key="10">
    <source>
        <dbReference type="ARBA" id="ARBA00023277"/>
    </source>
</evidence>
<dbReference type="SUPFAM" id="SSF52540">
    <property type="entry name" value="P-loop containing nucleoside triphosphate hydrolases"/>
    <property type="match status" value="1"/>
</dbReference>
<dbReference type="InterPro" id="IPR051135">
    <property type="entry name" value="Gal/GlcNAc/GalNAc_ST"/>
</dbReference>
<dbReference type="GO" id="GO:0001517">
    <property type="term" value="F:N-acetylglucosamine 6-O-sulfotransferase activity"/>
    <property type="evidence" value="ECO:0007669"/>
    <property type="project" value="UniProtKB-ARBA"/>
</dbReference>
<dbReference type="GO" id="GO:0006790">
    <property type="term" value="P:sulfur compound metabolic process"/>
    <property type="evidence" value="ECO:0007669"/>
    <property type="project" value="TreeGrafter"/>
</dbReference>
<keyword evidence="7" id="KW-0333">Golgi apparatus</keyword>
<dbReference type="OrthoDB" id="6138663at2759"/>
<feature type="transmembrane region" description="Helical" evidence="11">
    <location>
        <begin position="9"/>
        <end position="28"/>
    </location>
</feature>
<keyword evidence="10" id="KW-0119">Carbohydrate metabolism</keyword>
<dbReference type="InterPro" id="IPR027417">
    <property type="entry name" value="P-loop_NTPase"/>
</dbReference>
<reference evidence="12" key="1">
    <citation type="submission" date="2020-03" db="EMBL/GenBank/DDBJ databases">
        <title>Intra-Species Differences in Population Size shape Life History and Genome Evolution.</title>
        <authorList>
            <person name="Willemsen D."/>
            <person name="Cui R."/>
            <person name="Valenzano D.R."/>
        </authorList>
    </citation>
    <scope>NUCLEOTIDE SEQUENCE</scope>
    <source>
        <strain evidence="12">GRZ</strain>
        <tissue evidence="12">Whole</tissue>
    </source>
</reference>
<keyword evidence="5" id="KW-0735">Signal-anchor</keyword>
<evidence type="ECO:0000256" key="4">
    <source>
        <dbReference type="ARBA" id="ARBA00022692"/>
    </source>
</evidence>
<dbReference type="OMA" id="ALDWCAN"/>
<proteinExistence type="inferred from homology"/>
<dbReference type="PANTHER" id="PTHR10704">
    <property type="entry name" value="CARBOHYDRATE SULFOTRANSFERASE"/>
    <property type="match status" value="1"/>
</dbReference>
<evidence type="ECO:0000256" key="7">
    <source>
        <dbReference type="ARBA" id="ARBA00023034"/>
    </source>
</evidence>
<dbReference type="EMBL" id="JAAVVJ010000004">
    <property type="protein sequence ID" value="KAF7225166.1"/>
    <property type="molecule type" value="Genomic_DNA"/>
</dbReference>
<evidence type="ECO:0000256" key="1">
    <source>
        <dbReference type="ARBA" id="ARBA00004323"/>
    </source>
</evidence>
<evidence type="ECO:0000256" key="8">
    <source>
        <dbReference type="ARBA" id="ARBA00023136"/>
    </source>
</evidence>
<keyword evidence="4 11" id="KW-0812">Transmembrane</keyword>
<dbReference type="GO" id="GO:0006044">
    <property type="term" value="P:N-acetylglucosamine metabolic process"/>
    <property type="evidence" value="ECO:0007669"/>
    <property type="project" value="TreeGrafter"/>
</dbReference>
<dbReference type="FunFam" id="3.40.50.300:FF:000703">
    <property type="entry name" value="Sulfotransferase"/>
    <property type="match status" value="1"/>
</dbReference>
<evidence type="ECO:0000256" key="11">
    <source>
        <dbReference type="SAM" id="Phobius"/>
    </source>
</evidence>
<evidence type="ECO:0000256" key="2">
    <source>
        <dbReference type="ARBA" id="ARBA00005530"/>
    </source>
</evidence>
<dbReference type="Pfam" id="PF13469">
    <property type="entry name" value="Sulfotransfer_3"/>
    <property type="match status" value="1"/>
</dbReference>
<name>A0A9D2YQJ2_NOTFU</name>
<keyword evidence="3" id="KW-0808">Transferase</keyword>
<dbReference type="GO" id="GO:0000139">
    <property type="term" value="C:Golgi membrane"/>
    <property type="evidence" value="ECO:0007669"/>
    <property type="project" value="UniProtKB-SubCell"/>
</dbReference>
<evidence type="ECO:0000256" key="9">
    <source>
        <dbReference type="ARBA" id="ARBA00023180"/>
    </source>
</evidence>
<evidence type="ECO:0000313" key="12">
    <source>
        <dbReference type="EMBL" id="KAF7225166.1"/>
    </source>
</evidence>
<dbReference type="PANTHER" id="PTHR10704:SF4">
    <property type="entry name" value="CARBOHYDRATE SULFOTRANSFERASE 6"/>
    <property type="match status" value="1"/>
</dbReference>
<protein>
    <submittedName>
        <fullName evidence="12">Carbohydrate sulfotransferase 6-like</fullName>
    </submittedName>
</protein>
<comment type="caution">
    <text evidence="12">The sequence shown here is derived from an EMBL/GenBank/DDBJ whole genome shotgun (WGS) entry which is preliminary data.</text>
</comment>
<organism evidence="12 13">
    <name type="scientific">Nothobranchius furzeri</name>
    <name type="common">Turquoise killifish</name>
    <dbReference type="NCBI Taxonomy" id="105023"/>
    <lineage>
        <taxon>Eukaryota</taxon>
        <taxon>Metazoa</taxon>
        <taxon>Chordata</taxon>
        <taxon>Craniata</taxon>
        <taxon>Vertebrata</taxon>
        <taxon>Euteleostomi</taxon>
        <taxon>Actinopterygii</taxon>
        <taxon>Neopterygii</taxon>
        <taxon>Teleostei</taxon>
        <taxon>Neoteleostei</taxon>
        <taxon>Acanthomorphata</taxon>
        <taxon>Ovalentaria</taxon>
        <taxon>Atherinomorphae</taxon>
        <taxon>Cyprinodontiformes</taxon>
        <taxon>Nothobranchiidae</taxon>
        <taxon>Nothobranchius</taxon>
    </lineage>
</organism>